<dbReference type="EMBL" id="APWK03000009">
    <property type="protein sequence ID" value="PHH55629.1"/>
    <property type="molecule type" value="Genomic_DNA"/>
</dbReference>
<organism evidence="1 2">
    <name type="scientific">Ceratocystis fimbriata CBS 114723</name>
    <dbReference type="NCBI Taxonomy" id="1035309"/>
    <lineage>
        <taxon>Eukaryota</taxon>
        <taxon>Fungi</taxon>
        <taxon>Dikarya</taxon>
        <taxon>Ascomycota</taxon>
        <taxon>Pezizomycotina</taxon>
        <taxon>Sordariomycetes</taxon>
        <taxon>Hypocreomycetidae</taxon>
        <taxon>Microascales</taxon>
        <taxon>Ceratocystidaceae</taxon>
        <taxon>Ceratocystis</taxon>
    </lineage>
</organism>
<accession>A0A2C5X3L1</accession>
<evidence type="ECO:0000313" key="2">
    <source>
        <dbReference type="Proteomes" id="UP000222788"/>
    </source>
</evidence>
<reference evidence="1 2" key="2">
    <citation type="journal article" date="2013" name="IMA Fungus">
        <title>IMA Genome-F 1: Ceratocystis fimbriata: Draft nuclear genome sequence for the plant pathogen, Ceratocystis fimbriata.</title>
        <authorList>
            <person name="Wilken P.M."/>
            <person name="Steenkamp E.T."/>
            <person name="Wingfield M.J."/>
            <person name="de Beer Z.W."/>
            <person name="Wingfield B.D."/>
        </authorList>
    </citation>
    <scope>NUCLEOTIDE SEQUENCE [LARGE SCALE GENOMIC DNA]</scope>
    <source>
        <strain evidence="1 2">CBS 114723</strain>
    </source>
</reference>
<dbReference type="Proteomes" id="UP000222788">
    <property type="component" value="Unassembled WGS sequence"/>
</dbReference>
<keyword evidence="2" id="KW-1185">Reference proteome</keyword>
<protein>
    <submittedName>
        <fullName evidence="1">Uncharacterized protein</fullName>
    </submittedName>
</protein>
<dbReference type="AlphaFoldDB" id="A0A2C5X3L1"/>
<reference evidence="1 2" key="1">
    <citation type="journal article" date="2013" name="Fungal Biol.">
        <title>Analysis of microsatellite markers in the genome of the plant pathogen Ceratocystis fimbriata.</title>
        <authorList>
            <person name="Simpson M.C."/>
            <person name="Wilken P.M."/>
            <person name="Coetzee M.P."/>
            <person name="Wingfield M.J."/>
            <person name="Wingfield B.D."/>
        </authorList>
    </citation>
    <scope>NUCLEOTIDE SEQUENCE [LARGE SCALE GENOMIC DNA]</scope>
    <source>
        <strain evidence="1 2">CBS 114723</strain>
    </source>
</reference>
<name>A0A2C5X3L1_9PEZI</name>
<gene>
    <name evidence="1" type="ORF">CFIMG_008642RA00001</name>
</gene>
<evidence type="ECO:0000313" key="1">
    <source>
        <dbReference type="EMBL" id="PHH55629.1"/>
    </source>
</evidence>
<proteinExistence type="predicted"/>
<sequence length="55" mass="6462">MPSVLGEDSVWELFANNGLQYWVVFISAPVGPCQRRYRCRCQCFISMFHVDVSYR</sequence>
<comment type="caution">
    <text evidence="1">The sequence shown here is derived from an EMBL/GenBank/DDBJ whole genome shotgun (WGS) entry which is preliminary data.</text>
</comment>